<keyword evidence="1" id="KW-0812">Transmembrane</keyword>
<dbReference type="AlphaFoldDB" id="L0DLA9"/>
<name>L0DLA9_SINAD</name>
<gene>
    <name evidence="2" type="ordered locus">Sinac_5469</name>
</gene>
<reference evidence="2 3" key="1">
    <citation type="submission" date="2012-02" db="EMBL/GenBank/DDBJ databases">
        <title>Complete sequence of chromosome of Singulisphaera acidiphila DSM 18658.</title>
        <authorList>
            <consortium name="US DOE Joint Genome Institute (JGI-PGF)"/>
            <person name="Lucas S."/>
            <person name="Copeland A."/>
            <person name="Lapidus A."/>
            <person name="Glavina del Rio T."/>
            <person name="Dalin E."/>
            <person name="Tice H."/>
            <person name="Bruce D."/>
            <person name="Goodwin L."/>
            <person name="Pitluck S."/>
            <person name="Peters L."/>
            <person name="Ovchinnikova G."/>
            <person name="Chertkov O."/>
            <person name="Kyrpides N."/>
            <person name="Mavromatis K."/>
            <person name="Ivanova N."/>
            <person name="Brettin T."/>
            <person name="Detter J.C."/>
            <person name="Han C."/>
            <person name="Larimer F."/>
            <person name="Land M."/>
            <person name="Hauser L."/>
            <person name="Markowitz V."/>
            <person name="Cheng J.-F."/>
            <person name="Hugenholtz P."/>
            <person name="Woyke T."/>
            <person name="Wu D."/>
            <person name="Tindall B."/>
            <person name="Pomrenke H."/>
            <person name="Brambilla E."/>
            <person name="Klenk H.-P."/>
            <person name="Eisen J.A."/>
        </authorList>
    </citation>
    <scope>NUCLEOTIDE SEQUENCE [LARGE SCALE GENOMIC DNA]</scope>
    <source>
        <strain evidence="3">ATCC BAA-1392 / DSM 18658 / VKM B-2454 / MOB10</strain>
    </source>
</reference>
<keyword evidence="1" id="KW-0472">Membrane</keyword>
<evidence type="ECO:0000313" key="2">
    <source>
        <dbReference type="EMBL" id="AGA29615.1"/>
    </source>
</evidence>
<dbReference type="Proteomes" id="UP000010798">
    <property type="component" value="Chromosome"/>
</dbReference>
<keyword evidence="3" id="KW-1185">Reference proteome</keyword>
<proteinExistence type="predicted"/>
<accession>L0DLA9</accession>
<sequence length="37" mass="4147">MTNRQRSVTPFGLSGTFDCTVLLAAAVRVTWVYALDW</sequence>
<dbReference type="EMBL" id="CP003364">
    <property type="protein sequence ID" value="AGA29615.1"/>
    <property type="molecule type" value="Genomic_DNA"/>
</dbReference>
<feature type="transmembrane region" description="Helical" evidence="1">
    <location>
        <begin position="12"/>
        <end position="34"/>
    </location>
</feature>
<evidence type="ECO:0000313" key="3">
    <source>
        <dbReference type="Proteomes" id="UP000010798"/>
    </source>
</evidence>
<keyword evidence="1" id="KW-1133">Transmembrane helix</keyword>
<evidence type="ECO:0000256" key="1">
    <source>
        <dbReference type="SAM" id="Phobius"/>
    </source>
</evidence>
<dbReference type="HOGENOM" id="CLU_3348678_0_0_0"/>
<protein>
    <submittedName>
        <fullName evidence="2">Uncharacterized protein</fullName>
    </submittedName>
</protein>
<organism evidence="2 3">
    <name type="scientific">Singulisphaera acidiphila (strain ATCC BAA-1392 / DSM 18658 / VKM B-2454 / MOB10)</name>
    <dbReference type="NCBI Taxonomy" id="886293"/>
    <lineage>
        <taxon>Bacteria</taxon>
        <taxon>Pseudomonadati</taxon>
        <taxon>Planctomycetota</taxon>
        <taxon>Planctomycetia</taxon>
        <taxon>Isosphaerales</taxon>
        <taxon>Isosphaeraceae</taxon>
        <taxon>Singulisphaera</taxon>
    </lineage>
</organism>
<dbReference type="KEGG" id="saci:Sinac_5469"/>
<dbReference type="STRING" id="886293.Sinac_5469"/>